<dbReference type="Pfam" id="PF00722">
    <property type="entry name" value="Glyco_hydro_16"/>
    <property type="match status" value="1"/>
</dbReference>
<proteinExistence type="inferred from homology"/>
<dbReference type="GO" id="GO:0033916">
    <property type="term" value="F:beta-agarase activity"/>
    <property type="evidence" value="ECO:0007669"/>
    <property type="project" value="InterPro"/>
</dbReference>
<reference evidence="8 9" key="1">
    <citation type="submission" date="2021-12" db="EMBL/GenBank/DDBJ databases">
        <title>Genome sequencing of bacteria with rrn-lacking chromosome and rrn-plasmid.</title>
        <authorList>
            <person name="Anda M."/>
            <person name="Iwasaki W."/>
        </authorList>
    </citation>
    <scope>NUCLEOTIDE SEQUENCE [LARGE SCALE GENOMIC DNA]</scope>
    <source>
        <strain evidence="8 9">NBRC 15940</strain>
    </source>
</reference>
<feature type="signal peptide" evidence="6">
    <location>
        <begin position="1"/>
        <end position="21"/>
    </location>
</feature>
<evidence type="ECO:0000313" key="8">
    <source>
        <dbReference type="EMBL" id="GJM61203.1"/>
    </source>
</evidence>
<dbReference type="Gene3D" id="2.60.120.200">
    <property type="match status" value="1"/>
</dbReference>
<dbReference type="RefSeq" id="WP_338236794.1">
    <property type="nucleotide sequence ID" value="NZ_BQKE01000001.1"/>
</dbReference>
<dbReference type="Proteomes" id="UP001310022">
    <property type="component" value="Unassembled WGS sequence"/>
</dbReference>
<name>A0AAN4VYC3_9BACT</name>
<evidence type="ECO:0000256" key="5">
    <source>
        <dbReference type="PIRSR" id="PIRSR001097-50"/>
    </source>
</evidence>
<dbReference type="GO" id="GO:0005975">
    <property type="term" value="P:carbohydrate metabolic process"/>
    <property type="evidence" value="ECO:0007669"/>
    <property type="project" value="InterPro"/>
</dbReference>
<dbReference type="SUPFAM" id="SSF49899">
    <property type="entry name" value="Concanavalin A-like lectins/glucanases"/>
    <property type="match status" value="1"/>
</dbReference>
<evidence type="ECO:0000256" key="2">
    <source>
        <dbReference type="ARBA" id="ARBA00022729"/>
    </source>
</evidence>
<keyword evidence="3" id="KW-0378">Hydrolase</keyword>
<feature type="active site" description="Nucleophile" evidence="5">
    <location>
        <position position="156"/>
    </location>
</feature>
<dbReference type="InterPro" id="IPR016287">
    <property type="entry name" value="Beta_agarase"/>
</dbReference>
<organism evidence="8 9">
    <name type="scientific">Persicobacter diffluens</name>
    <dbReference type="NCBI Taxonomy" id="981"/>
    <lineage>
        <taxon>Bacteria</taxon>
        <taxon>Pseudomonadati</taxon>
        <taxon>Bacteroidota</taxon>
        <taxon>Cytophagia</taxon>
        <taxon>Cytophagales</taxon>
        <taxon>Persicobacteraceae</taxon>
        <taxon>Persicobacter</taxon>
    </lineage>
</organism>
<keyword evidence="4" id="KW-0326">Glycosidase</keyword>
<evidence type="ECO:0000256" key="4">
    <source>
        <dbReference type="ARBA" id="ARBA00023295"/>
    </source>
</evidence>
<dbReference type="PIRSF" id="PIRSF001097">
    <property type="entry name" value="Agarase"/>
    <property type="match status" value="1"/>
</dbReference>
<comment type="caution">
    <text evidence="8">The sequence shown here is derived from an EMBL/GenBank/DDBJ whole genome shotgun (WGS) entry which is preliminary data.</text>
</comment>
<evidence type="ECO:0000313" key="9">
    <source>
        <dbReference type="Proteomes" id="UP001310022"/>
    </source>
</evidence>
<accession>A0AAN4VYC3</accession>
<feature type="active site" description="Proton donor" evidence="5">
    <location>
        <position position="161"/>
    </location>
</feature>
<dbReference type="EMBL" id="BQKE01000001">
    <property type="protein sequence ID" value="GJM61203.1"/>
    <property type="molecule type" value="Genomic_DNA"/>
</dbReference>
<keyword evidence="2 6" id="KW-0732">Signal</keyword>
<gene>
    <name evidence="8" type="ORF">PEDI_17550</name>
</gene>
<evidence type="ECO:0000256" key="3">
    <source>
        <dbReference type="ARBA" id="ARBA00022801"/>
    </source>
</evidence>
<evidence type="ECO:0000259" key="7">
    <source>
        <dbReference type="PROSITE" id="PS51762"/>
    </source>
</evidence>
<comment type="similarity">
    <text evidence="1">Belongs to the glycosyl hydrolase 16 family.</text>
</comment>
<dbReference type="AlphaFoldDB" id="A0AAN4VYC3"/>
<sequence length="298" mass="34175">MKKKNYFLVLLGLLLTTAALAQPTFTEGNDPKPEGSSWELKKELSDEFKGKKLDLKKWKNTVPNGWIGRPPGLFVKETVSMKGGKLCVTNFLLDEPKEIKGKIFTHACGHIESVNKATVGDYMECRMKANKTFLSSTFWLINKRNEGKDCDRRVTELDIQECVGVVNTTKPFAKNFDESMHSNTHSRQMVCEEIPKGSKGNNMATSGKVYDDFHVYGAWWKSENEILFYLDGVYQYTLNPVAPFDLDMYLKLVTETYDWNKAPEDGGMKGSWEERTTQYDWVRTWKLSDKKSKNKAKK</sequence>
<dbReference type="InterPro" id="IPR013320">
    <property type="entry name" value="ConA-like_dom_sf"/>
</dbReference>
<keyword evidence="9" id="KW-1185">Reference proteome</keyword>
<dbReference type="PROSITE" id="PS51762">
    <property type="entry name" value="GH16_2"/>
    <property type="match status" value="1"/>
</dbReference>
<evidence type="ECO:0000256" key="1">
    <source>
        <dbReference type="ARBA" id="ARBA00006865"/>
    </source>
</evidence>
<evidence type="ECO:0000256" key="6">
    <source>
        <dbReference type="SAM" id="SignalP"/>
    </source>
</evidence>
<feature type="chain" id="PRO_5042885169" description="GH16 domain-containing protein" evidence="6">
    <location>
        <begin position="22"/>
        <end position="298"/>
    </location>
</feature>
<feature type="domain" description="GH16" evidence="7">
    <location>
        <begin position="25"/>
        <end position="290"/>
    </location>
</feature>
<dbReference type="InterPro" id="IPR000757">
    <property type="entry name" value="Beta-glucanase-like"/>
</dbReference>
<protein>
    <recommendedName>
        <fullName evidence="7">GH16 domain-containing protein</fullName>
    </recommendedName>
</protein>